<dbReference type="Pfam" id="PF00578">
    <property type="entry name" value="AhpC-TSA"/>
    <property type="match status" value="1"/>
</dbReference>
<protein>
    <submittedName>
        <fullName evidence="6">TlpA family protein disulfide reductase</fullName>
    </submittedName>
</protein>
<name>A0ABV7YSQ2_9BACT</name>
<dbReference type="RefSeq" id="WP_379835468.1">
    <property type="nucleotide sequence ID" value="NZ_JBHRYQ010000001.1"/>
</dbReference>
<dbReference type="CDD" id="cd02966">
    <property type="entry name" value="TlpA_like_family"/>
    <property type="match status" value="1"/>
</dbReference>
<reference evidence="7" key="1">
    <citation type="journal article" date="2019" name="Int. J. Syst. Evol. Microbiol.">
        <title>The Global Catalogue of Microorganisms (GCM) 10K type strain sequencing project: providing services to taxonomists for standard genome sequencing and annotation.</title>
        <authorList>
            <consortium name="The Broad Institute Genomics Platform"/>
            <consortium name="The Broad Institute Genome Sequencing Center for Infectious Disease"/>
            <person name="Wu L."/>
            <person name="Ma J."/>
        </authorList>
    </citation>
    <scope>NUCLEOTIDE SEQUENCE [LARGE SCALE GENOMIC DNA]</scope>
    <source>
        <strain evidence="7">CECT 7956</strain>
    </source>
</reference>
<gene>
    <name evidence="6" type="ORF">ACFOOI_04295</name>
</gene>
<evidence type="ECO:0000256" key="3">
    <source>
        <dbReference type="ARBA" id="ARBA00023157"/>
    </source>
</evidence>
<keyword evidence="3" id="KW-1015">Disulfide bond</keyword>
<dbReference type="SUPFAM" id="SSF52833">
    <property type="entry name" value="Thioredoxin-like"/>
    <property type="match status" value="1"/>
</dbReference>
<keyword evidence="2" id="KW-0201">Cytochrome c-type biogenesis</keyword>
<dbReference type="InterPro" id="IPR000866">
    <property type="entry name" value="AhpC/TSA"/>
</dbReference>
<evidence type="ECO:0000313" key="7">
    <source>
        <dbReference type="Proteomes" id="UP001595616"/>
    </source>
</evidence>
<evidence type="ECO:0000313" key="6">
    <source>
        <dbReference type="EMBL" id="MFC3809867.1"/>
    </source>
</evidence>
<evidence type="ECO:0000256" key="2">
    <source>
        <dbReference type="ARBA" id="ARBA00022748"/>
    </source>
</evidence>
<accession>A0ABV7YSQ2</accession>
<dbReference type="PANTHER" id="PTHR42852:SF6">
    <property type="entry name" value="THIOL:DISULFIDE INTERCHANGE PROTEIN DSBE"/>
    <property type="match status" value="1"/>
</dbReference>
<dbReference type="EMBL" id="JBHRYQ010000001">
    <property type="protein sequence ID" value="MFC3809867.1"/>
    <property type="molecule type" value="Genomic_DNA"/>
</dbReference>
<evidence type="ECO:0000259" key="5">
    <source>
        <dbReference type="PROSITE" id="PS51352"/>
    </source>
</evidence>
<evidence type="ECO:0000256" key="1">
    <source>
        <dbReference type="ARBA" id="ARBA00004196"/>
    </source>
</evidence>
<dbReference type="PANTHER" id="PTHR42852">
    <property type="entry name" value="THIOL:DISULFIDE INTERCHANGE PROTEIN DSBE"/>
    <property type="match status" value="1"/>
</dbReference>
<feature type="domain" description="Thioredoxin" evidence="5">
    <location>
        <begin position="323"/>
        <end position="462"/>
    </location>
</feature>
<dbReference type="InterPro" id="IPR013766">
    <property type="entry name" value="Thioredoxin_domain"/>
</dbReference>
<sequence length="467" mass="54493">MANKRVFVLILNFVFFGILTSKGQEFFSLNGNIKNLNENEISISVYKNWVEPPLEYELKVDKKGNYIFQTPLTEIAYVDLNIGEKGYYYLVIEPKDKITLNADYNDFENSIAISGDGSQKWKYYRDLKKFFEDDKDWHIELIKLKKISRKGYFDLTNYLLEEQIKILNTYKPSVSEAFFSLMRADIYGKMSQFELEYLVGKNIFSQAEFDRFQLKTFNNVTQEKSYFFGNFVESLIEKHNMMSKKYENDNLLDYESIKAYFDRNDIVGKNLIDRILATKIISYLDVDGPSEKNKLIVGNYKEFSKNKNYTNYVINKLSRIQGLLPGSQAQNFILENEKGDLISLKDFRGKNILLSFYTGWCGPCIVDQNTMHIIKNYFLANNDLVILSVSLDDRDEFKRVLEANRFPGVHLFAPKNSSILKDYVIESVPQYYLINKSGIIISEQIIEPSLDEGRALIKQIERLLYGK</sequence>
<keyword evidence="7" id="KW-1185">Reference proteome</keyword>
<keyword evidence="4" id="KW-0676">Redox-active center</keyword>
<comment type="caution">
    <text evidence="6">The sequence shown here is derived from an EMBL/GenBank/DDBJ whole genome shotgun (WGS) entry which is preliminary data.</text>
</comment>
<proteinExistence type="predicted"/>
<dbReference type="InterPro" id="IPR036249">
    <property type="entry name" value="Thioredoxin-like_sf"/>
</dbReference>
<comment type="subcellular location">
    <subcellularLocation>
        <location evidence="1">Cell envelope</location>
    </subcellularLocation>
</comment>
<dbReference type="Gene3D" id="3.40.30.10">
    <property type="entry name" value="Glutaredoxin"/>
    <property type="match status" value="1"/>
</dbReference>
<organism evidence="6 7">
    <name type="scientific">Lacihabitans lacunae</name>
    <dbReference type="NCBI Taxonomy" id="1028214"/>
    <lineage>
        <taxon>Bacteria</taxon>
        <taxon>Pseudomonadati</taxon>
        <taxon>Bacteroidota</taxon>
        <taxon>Cytophagia</taxon>
        <taxon>Cytophagales</taxon>
        <taxon>Leadbetterellaceae</taxon>
        <taxon>Lacihabitans</taxon>
    </lineage>
</organism>
<dbReference type="Proteomes" id="UP001595616">
    <property type="component" value="Unassembled WGS sequence"/>
</dbReference>
<evidence type="ECO:0000256" key="4">
    <source>
        <dbReference type="ARBA" id="ARBA00023284"/>
    </source>
</evidence>
<dbReference type="InterPro" id="IPR050553">
    <property type="entry name" value="Thioredoxin_ResA/DsbE_sf"/>
</dbReference>
<dbReference type="PROSITE" id="PS51352">
    <property type="entry name" value="THIOREDOXIN_2"/>
    <property type="match status" value="1"/>
</dbReference>